<keyword evidence="4" id="KW-1185">Reference proteome</keyword>
<protein>
    <submittedName>
        <fullName evidence="3">ANKAR protein</fullName>
    </submittedName>
</protein>
<evidence type="ECO:0000313" key="3">
    <source>
        <dbReference type="EMBL" id="NWY03232.1"/>
    </source>
</evidence>
<dbReference type="InterPro" id="IPR036770">
    <property type="entry name" value="Ankyrin_rpt-contain_sf"/>
</dbReference>
<dbReference type="PROSITE" id="PS50176">
    <property type="entry name" value="ARM_REPEAT"/>
    <property type="match status" value="1"/>
</dbReference>
<dbReference type="SUPFAM" id="SSF48403">
    <property type="entry name" value="Ankyrin repeat"/>
    <property type="match status" value="1"/>
</dbReference>
<comment type="caution">
    <text evidence="3">The sequence shown here is derived from an EMBL/GenBank/DDBJ whole genome shotgun (WGS) entry which is preliminary data.</text>
</comment>
<dbReference type="SMART" id="SM00185">
    <property type="entry name" value="ARM"/>
    <property type="match status" value="9"/>
</dbReference>
<dbReference type="InterPro" id="IPR000225">
    <property type="entry name" value="Armadillo"/>
</dbReference>
<evidence type="ECO:0000256" key="2">
    <source>
        <dbReference type="PROSITE-ProRule" id="PRU00259"/>
    </source>
</evidence>
<evidence type="ECO:0000313" key="4">
    <source>
        <dbReference type="Proteomes" id="UP000531938"/>
    </source>
</evidence>
<dbReference type="Gene3D" id="1.25.40.20">
    <property type="entry name" value="Ankyrin repeat-containing domain"/>
    <property type="match status" value="1"/>
</dbReference>
<proteinExistence type="predicted"/>
<dbReference type="Pfam" id="PF12796">
    <property type="entry name" value="Ank_2"/>
    <property type="match status" value="1"/>
</dbReference>
<dbReference type="EMBL" id="VZSH01000140">
    <property type="protein sequence ID" value="NWY03232.1"/>
    <property type="molecule type" value="Genomic_DNA"/>
</dbReference>
<feature type="non-terminal residue" evidence="3">
    <location>
        <position position="1"/>
    </location>
</feature>
<dbReference type="InterPro" id="IPR002110">
    <property type="entry name" value="Ankyrin_rpt"/>
</dbReference>
<dbReference type="PROSITE" id="PS50297">
    <property type="entry name" value="ANK_REP_REGION"/>
    <property type="match status" value="1"/>
</dbReference>
<reference evidence="3 4" key="1">
    <citation type="submission" date="2019-09" db="EMBL/GenBank/DDBJ databases">
        <title>Bird 10,000 Genomes (B10K) Project - Family phase.</title>
        <authorList>
            <person name="Zhang G."/>
        </authorList>
    </citation>
    <scope>NUCLEOTIDE SEQUENCE [LARGE SCALE GENOMIC DNA]</scope>
    <source>
        <strain evidence="3">B10K-MSB-03</strain>
    </source>
</reference>
<evidence type="ECO:0000256" key="1">
    <source>
        <dbReference type="PROSITE-ProRule" id="PRU00023"/>
    </source>
</evidence>
<dbReference type="InterPro" id="IPR011989">
    <property type="entry name" value="ARM-like"/>
</dbReference>
<dbReference type="InterPro" id="IPR043379">
    <property type="entry name" value="ANKAR"/>
</dbReference>
<dbReference type="InterPro" id="IPR016024">
    <property type="entry name" value="ARM-type_fold"/>
</dbReference>
<dbReference type="Gene3D" id="1.25.10.10">
    <property type="entry name" value="Leucine-rich Repeat Variant"/>
    <property type="match status" value="4"/>
</dbReference>
<dbReference type="Proteomes" id="UP000531938">
    <property type="component" value="Unassembled WGS sequence"/>
</dbReference>
<dbReference type="PROSITE" id="PS50088">
    <property type="entry name" value="ANK_REPEAT"/>
    <property type="match status" value="2"/>
</dbReference>
<dbReference type="PANTHER" id="PTHR46464">
    <property type="entry name" value="ANK_REP_REGION DOMAIN-CONTAINING PROTEIN"/>
    <property type="match status" value="1"/>
</dbReference>
<keyword evidence="1" id="KW-0040">ANK repeat</keyword>
<organism evidence="3 4">
    <name type="scientific">Nothoprocta ornata</name>
    <dbReference type="NCBI Taxonomy" id="83376"/>
    <lineage>
        <taxon>Eukaryota</taxon>
        <taxon>Metazoa</taxon>
        <taxon>Chordata</taxon>
        <taxon>Craniata</taxon>
        <taxon>Vertebrata</taxon>
        <taxon>Euteleostomi</taxon>
        <taxon>Archelosauria</taxon>
        <taxon>Archosauria</taxon>
        <taxon>Dinosauria</taxon>
        <taxon>Saurischia</taxon>
        <taxon>Theropoda</taxon>
        <taxon>Coelurosauria</taxon>
        <taxon>Aves</taxon>
        <taxon>Palaeognathae</taxon>
        <taxon>Tinamiformes</taxon>
        <taxon>Tinamidae</taxon>
        <taxon>Nothoprocta</taxon>
    </lineage>
</organism>
<dbReference type="SUPFAM" id="SSF48371">
    <property type="entry name" value="ARM repeat"/>
    <property type="match status" value="2"/>
</dbReference>
<gene>
    <name evidence="3" type="primary">Ankar</name>
    <name evidence="3" type="ORF">NOTORN_R14413</name>
</gene>
<feature type="non-terminal residue" evidence="3">
    <location>
        <position position="1439"/>
    </location>
</feature>
<dbReference type="Pfam" id="PF00514">
    <property type="entry name" value="Arm"/>
    <property type="match status" value="1"/>
</dbReference>
<dbReference type="PANTHER" id="PTHR46464:SF1">
    <property type="entry name" value="ANKYRIN AND ARMADILLO REPEAT-CONTAINING PROTEIN"/>
    <property type="match status" value="1"/>
</dbReference>
<dbReference type="Pfam" id="PF13637">
    <property type="entry name" value="Ank_4"/>
    <property type="match status" value="1"/>
</dbReference>
<sequence>MLRPVKKAFPRAEQVDEATYLSNLAVQKNASAFFKKYDPTELQELLTVMSSSWLASKDAIECPVELPSGLVSQLRNISSRTAILLVPVVSDVPLDCKEVHQILRELAVGIYCLNQIPSISLDANYDQSTSCQLPSAYVDTRIGQILISVDYMLKALWHGAYVPREKRIRFSKLWRSEVDIDADGKPQTDGNISSVFCSGGLTDISTEPDFVGIYDENINEDPTYNPNSAEEKNFFMQYAENIVLKLTFANAQVEQYENFFRFDAVYRLTNVVRPAEDCLDRETYKRLQQRLALHQKLLKKHLEKNITVHKNIQYLKLMSFLIPLLLGFKKKMEIPNLNKLLQSYPSLELKTERELPPFFLGQQFKCQHFQYAQNEFFHVHGGIEFDVGTPSIQDISEEIKVSVCSLSCNVCVCLYSQQGRRKYCSSDTVNLYWKSYYVISIEFEGFYQQLYRTPWWAAINEKINTLKPKRVAFTDAQILEQLKKKFGYKEAIKCKSLPYGMKSAAKRGLAAIFIAFCRKASTSSFSVIDESGFTLLHHASMYNRVPVIYQLIKAHVDINQRCIVHIHLGPTALHLAAQCGSIEALNCLLAMKADYKVADHQGWLAVHYAAFYDKIACITVLCRKDPNLLEAETAAAYRVTPLLLAAISGALDTLQYLFSLGANYKKTDSKGNNVIHLAVLYFHTEILKHLLEVNNPDLPVWRTIVGMLNCEDPTRKEMAIRSLEILCLAKDHYWKCILDAGTISPIINLLKSHDIKLACIAAGVLSNISTHDAISRAFAEAGGISVLVDLLGYDEPELQSRCAVVLYDIAHLDNYQNVIAELDGIPSLVNLLESKTDDLLVNAINCIRVLCIQNKSNQEKVKEHEGIPLLIQFLTAQSGVLQAVSSAAIAELARGNKKMQDAIADAEAIDPLVELLKKRNINVQMEGAKALEALCENNIHVQRAFLEKSVTKDLLKLLKARIYLLSLAFHMKVKEQGATALWALAGKKMQQQKFMAEQIGYNLITDMLLSSSDKMQHVGGEAVVALCEESRHHQNQICKGNGISPLVWLLRNAKISEGTLLNVIRALGTICIGVALTNNPVSQKSVLEEQALPILVHLLKHHSSLQIKAEVAYSLACIVLKNRKLQEVLQEEGFVYSDVLELLHVPNKDICLRAAYALALFAYNNCVQQLRIQESGTIAISVFEPFLQSEIETDKALAAFQIVVLAKVIVDADQVTLSARGVMTLVELLNSEDTATLILTGKLLASLAHTRAGIPEAITTLGTIQRLCYHLYSDDEEVCIASANALGYLTFNRTAYRHLLGECRNKPQQFGRLLGNLSRDARINHGFVQEFRRERRLGLPSLRCRKKGTLQIPKHIKNGRHPWTKCQPKDSLLLISAPAHLRGKFRRANMFRGQTSRLSSFTYEVSSDITKVSRPRIVNVNKISATAPGEKLKSCASDG</sequence>
<dbReference type="SMART" id="SM00248">
    <property type="entry name" value="ANK"/>
    <property type="match status" value="5"/>
</dbReference>
<accession>A0A7K7B4K1</accession>
<feature type="repeat" description="ARM" evidence="2">
    <location>
        <begin position="741"/>
        <end position="783"/>
    </location>
</feature>
<feature type="repeat" description="ANK" evidence="1">
    <location>
        <begin position="637"/>
        <end position="669"/>
    </location>
</feature>
<name>A0A7K7B4K1_9AVES</name>
<feature type="repeat" description="ANK" evidence="1">
    <location>
        <begin position="568"/>
        <end position="600"/>
    </location>
</feature>